<dbReference type="EC" id="3.6.1.41" evidence="1"/>
<protein>
    <recommendedName>
        <fullName evidence="1">bis(5'-nucleosyl)-tetraphosphatase (symmetrical)</fullName>
        <ecNumber evidence="1">3.6.1.41</ecNumber>
    </recommendedName>
</protein>
<dbReference type="InterPro" id="IPR005249">
    <property type="entry name" value="YqeK"/>
</dbReference>
<dbReference type="GO" id="GO:0008803">
    <property type="term" value="F:bis(5'-nucleosyl)-tetraphosphatase (symmetrical) activity"/>
    <property type="evidence" value="ECO:0007669"/>
    <property type="project" value="UniProtKB-EC"/>
</dbReference>
<keyword evidence="4 8" id="KW-0378">Hydrolase</keyword>
<evidence type="ECO:0000256" key="4">
    <source>
        <dbReference type="ARBA" id="ARBA00022801"/>
    </source>
</evidence>
<keyword evidence="5" id="KW-0408">Iron</keyword>
<dbReference type="Proteomes" id="UP001596002">
    <property type="component" value="Unassembled WGS sequence"/>
</dbReference>
<dbReference type="InterPro" id="IPR006674">
    <property type="entry name" value="HD_domain"/>
</dbReference>
<dbReference type="InterPro" id="IPR051094">
    <property type="entry name" value="Diverse_Catalytic_Enzymes"/>
</dbReference>
<evidence type="ECO:0000313" key="9">
    <source>
        <dbReference type="Proteomes" id="UP001596002"/>
    </source>
</evidence>
<dbReference type="Pfam" id="PF01966">
    <property type="entry name" value="HD"/>
    <property type="match status" value="1"/>
</dbReference>
<keyword evidence="3" id="KW-0547">Nucleotide-binding</keyword>
<reference evidence="9" key="1">
    <citation type="journal article" date="2019" name="Int. J. Syst. Evol. Microbiol.">
        <title>The Global Catalogue of Microorganisms (GCM) 10K type strain sequencing project: providing services to taxonomists for standard genome sequencing and annotation.</title>
        <authorList>
            <consortium name="The Broad Institute Genomics Platform"/>
            <consortium name="The Broad Institute Genome Sequencing Center for Infectious Disease"/>
            <person name="Wu L."/>
            <person name="Ma J."/>
        </authorList>
    </citation>
    <scope>NUCLEOTIDE SEQUENCE [LARGE SCALE GENOMIC DNA]</scope>
    <source>
        <strain evidence="9">WYCCWR 12678</strain>
    </source>
</reference>
<evidence type="ECO:0000256" key="6">
    <source>
        <dbReference type="ARBA" id="ARBA00049417"/>
    </source>
</evidence>
<dbReference type="NCBIfam" id="TIGR00488">
    <property type="entry name" value="bis(5'-nucleosyl)-tetraphosphatase (symmetrical) YqeK"/>
    <property type="match status" value="1"/>
</dbReference>
<evidence type="ECO:0000256" key="1">
    <source>
        <dbReference type="ARBA" id="ARBA00012506"/>
    </source>
</evidence>
<evidence type="ECO:0000256" key="5">
    <source>
        <dbReference type="ARBA" id="ARBA00023004"/>
    </source>
</evidence>
<comment type="catalytic activity">
    <reaction evidence="6">
        <text>P(1),P(4)-bis(5'-adenosyl) tetraphosphate + H2O = 2 ADP + 2 H(+)</text>
        <dbReference type="Rhea" id="RHEA:24252"/>
        <dbReference type="ChEBI" id="CHEBI:15377"/>
        <dbReference type="ChEBI" id="CHEBI:15378"/>
        <dbReference type="ChEBI" id="CHEBI:58141"/>
        <dbReference type="ChEBI" id="CHEBI:456216"/>
        <dbReference type="EC" id="3.6.1.41"/>
    </reaction>
</comment>
<proteinExistence type="predicted"/>
<dbReference type="PANTHER" id="PTHR35795:SF1">
    <property type="entry name" value="BIS(5'-NUCLEOSYL)-TETRAPHOSPHATASE, SYMMETRICAL"/>
    <property type="match status" value="1"/>
</dbReference>
<dbReference type="PANTHER" id="PTHR35795">
    <property type="entry name" value="SLR1885 PROTEIN"/>
    <property type="match status" value="1"/>
</dbReference>
<dbReference type="CDD" id="cd00077">
    <property type="entry name" value="HDc"/>
    <property type="match status" value="1"/>
</dbReference>
<dbReference type="SUPFAM" id="SSF109604">
    <property type="entry name" value="HD-domain/PDEase-like"/>
    <property type="match status" value="1"/>
</dbReference>
<evidence type="ECO:0000313" key="8">
    <source>
        <dbReference type="EMBL" id="MFC4766286.1"/>
    </source>
</evidence>
<dbReference type="RefSeq" id="WP_380024096.1">
    <property type="nucleotide sequence ID" value="NZ_JBHSHC010000014.1"/>
</dbReference>
<keyword evidence="9" id="KW-1185">Reference proteome</keyword>
<comment type="caution">
    <text evidence="8">The sequence shown here is derived from an EMBL/GenBank/DDBJ whole genome shotgun (WGS) entry which is preliminary data.</text>
</comment>
<dbReference type="Gene3D" id="1.10.3210.10">
    <property type="entry name" value="Hypothetical protein af1432"/>
    <property type="match status" value="1"/>
</dbReference>
<name>A0ABV9PVL1_9BACL</name>
<dbReference type="InterPro" id="IPR003607">
    <property type="entry name" value="HD/PDEase_dom"/>
</dbReference>
<evidence type="ECO:0000256" key="2">
    <source>
        <dbReference type="ARBA" id="ARBA00022723"/>
    </source>
</evidence>
<keyword evidence="2" id="KW-0479">Metal-binding</keyword>
<sequence>MTEEQIREKVKAELSPKRFRHVEGVVHTADRLARIHGANPDHARLAAWIHDFCREWPKEKLVQMAKNSNIHEMFFEVTELLHGHIAAAIAPQEFGITDEDVLNASRYHTSGRRNMSLLEKVVYLADALEPGREYPAVEELRKVAEEDLNMALALSFDNTIEYLIKRRHPIFPLTVQARNEIWRVVKDGRVV</sequence>
<evidence type="ECO:0000259" key="7">
    <source>
        <dbReference type="SMART" id="SM00471"/>
    </source>
</evidence>
<accession>A0ABV9PVL1</accession>
<dbReference type="SMART" id="SM00471">
    <property type="entry name" value="HDc"/>
    <property type="match status" value="1"/>
</dbReference>
<feature type="domain" description="HD/PDEase" evidence="7">
    <location>
        <begin position="14"/>
        <end position="140"/>
    </location>
</feature>
<gene>
    <name evidence="8" type="primary">yqeK</name>
    <name evidence="8" type="ORF">ACFO8Q_02575</name>
</gene>
<evidence type="ECO:0000256" key="3">
    <source>
        <dbReference type="ARBA" id="ARBA00022741"/>
    </source>
</evidence>
<dbReference type="EMBL" id="JBHSHC010000014">
    <property type="protein sequence ID" value="MFC4766286.1"/>
    <property type="molecule type" value="Genomic_DNA"/>
</dbReference>
<organism evidence="8 9">
    <name type="scientific">Effusibacillus consociatus</name>
    <dbReference type="NCBI Taxonomy" id="1117041"/>
    <lineage>
        <taxon>Bacteria</taxon>
        <taxon>Bacillati</taxon>
        <taxon>Bacillota</taxon>
        <taxon>Bacilli</taxon>
        <taxon>Bacillales</taxon>
        <taxon>Alicyclobacillaceae</taxon>
        <taxon>Effusibacillus</taxon>
    </lineage>
</organism>